<comment type="similarity">
    <text evidence="1 2">Belongs to the small heat shock protein (HSP20) family.</text>
</comment>
<dbReference type="InterPro" id="IPR002068">
    <property type="entry name" value="A-crystallin/Hsp20_dom"/>
</dbReference>
<proteinExistence type="inferred from homology"/>
<dbReference type="RefSeq" id="WP_246906960.1">
    <property type="nucleotide sequence ID" value="NZ_JALJRB010000009.1"/>
</dbReference>
<dbReference type="InterPro" id="IPR008978">
    <property type="entry name" value="HSP20-like_chaperone"/>
</dbReference>
<feature type="domain" description="SHSP" evidence="3">
    <location>
        <begin position="38"/>
        <end position="150"/>
    </location>
</feature>
<protein>
    <submittedName>
        <fullName evidence="4">Hsp20/alpha crystallin family protein</fullName>
    </submittedName>
</protein>
<gene>
    <name evidence="4" type="ORF">MRX98_10455</name>
</gene>
<dbReference type="Pfam" id="PF00011">
    <property type="entry name" value="HSP20"/>
    <property type="match status" value="1"/>
</dbReference>
<reference evidence="4" key="1">
    <citation type="submission" date="2022-04" db="EMBL/GenBank/DDBJ databases">
        <title>Desulfatitalea alkaliphila sp. nov., a novel anaerobic sulfate-reducing bacterium isolated from terrestrial mud volcano, Taman Peninsula, Russia.</title>
        <authorList>
            <person name="Khomyakova M.A."/>
            <person name="Merkel A.Y."/>
            <person name="Slobodkin A.I."/>
        </authorList>
    </citation>
    <scope>NUCLEOTIDE SEQUENCE</scope>
    <source>
        <strain evidence="4">M08but</strain>
    </source>
</reference>
<dbReference type="InterPro" id="IPR031107">
    <property type="entry name" value="Small_HSP"/>
</dbReference>
<dbReference type="PROSITE" id="PS01031">
    <property type="entry name" value="SHSP"/>
    <property type="match status" value="1"/>
</dbReference>
<dbReference type="Proteomes" id="UP001165427">
    <property type="component" value="Unassembled WGS sequence"/>
</dbReference>
<evidence type="ECO:0000313" key="5">
    <source>
        <dbReference type="Proteomes" id="UP001165427"/>
    </source>
</evidence>
<dbReference type="EMBL" id="JALJRB010000009">
    <property type="protein sequence ID" value="MCJ8500994.1"/>
    <property type="molecule type" value="Genomic_DNA"/>
</dbReference>
<evidence type="ECO:0000313" key="4">
    <source>
        <dbReference type="EMBL" id="MCJ8500994.1"/>
    </source>
</evidence>
<dbReference type="SUPFAM" id="SSF49764">
    <property type="entry name" value="HSP20-like chaperones"/>
    <property type="match status" value="1"/>
</dbReference>
<sequence length="150" mass="17383">MDYIKIRFGDEFDRFGTRLERTLQDIFRPRPVNPMFACKDCGWVPQMDIYETQKEVFIWAELAGVEKEHLEIEVNSKAIRIHGVRKELPKPAEGAYRLAEIRYGRFERVIYLPTAIDPEVVSTNFVNGFLSIRMVKAPPQKTHKVAIADG</sequence>
<accession>A0AA41R2N7</accession>
<evidence type="ECO:0000259" key="3">
    <source>
        <dbReference type="PROSITE" id="PS01031"/>
    </source>
</evidence>
<organism evidence="4 5">
    <name type="scientific">Desulfatitalea alkaliphila</name>
    <dbReference type="NCBI Taxonomy" id="2929485"/>
    <lineage>
        <taxon>Bacteria</taxon>
        <taxon>Pseudomonadati</taxon>
        <taxon>Thermodesulfobacteriota</taxon>
        <taxon>Desulfobacteria</taxon>
        <taxon>Desulfobacterales</taxon>
        <taxon>Desulfosarcinaceae</taxon>
        <taxon>Desulfatitalea</taxon>
    </lineage>
</organism>
<evidence type="ECO:0000256" key="1">
    <source>
        <dbReference type="PROSITE-ProRule" id="PRU00285"/>
    </source>
</evidence>
<evidence type="ECO:0000256" key="2">
    <source>
        <dbReference type="RuleBase" id="RU003616"/>
    </source>
</evidence>
<comment type="caution">
    <text evidence="4">The sequence shown here is derived from an EMBL/GenBank/DDBJ whole genome shotgun (WGS) entry which is preliminary data.</text>
</comment>
<dbReference type="AlphaFoldDB" id="A0AA41R2N7"/>
<keyword evidence="5" id="KW-1185">Reference proteome</keyword>
<dbReference type="CDD" id="cd06464">
    <property type="entry name" value="ACD_sHsps-like"/>
    <property type="match status" value="1"/>
</dbReference>
<dbReference type="Gene3D" id="2.60.40.790">
    <property type="match status" value="1"/>
</dbReference>
<name>A0AA41R2N7_9BACT</name>
<dbReference type="PANTHER" id="PTHR11527">
    <property type="entry name" value="HEAT-SHOCK PROTEIN 20 FAMILY MEMBER"/>
    <property type="match status" value="1"/>
</dbReference>